<dbReference type="STRING" id="4232.A0A251TPN5"/>
<feature type="domain" description="F-box" evidence="1">
    <location>
        <begin position="34"/>
        <end position="72"/>
    </location>
</feature>
<gene>
    <name evidence="3" type="ORF">HannXRQ_Chr10g0312951</name>
    <name evidence="2" type="ORF">HanXRQr2_Chr10g0459391</name>
</gene>
<sequence>MAIKRIRKQQTSTQIQTIKTLRVEQETTTMADMLTELPESLQLHILSLLETKHAFKTSILSKSWASRWTYVPVLNFSSYSFKKLKEFDKFVFNTLSVPRSANLDKLTFKRSGICSAKILNKVFGYAFSQGVKELDASIIRSRKDKSWPIGPIKSHTTTWDSLTSLKLSSNSNMGCSCLGLDPRSKAFKNLTNLYLKRVIITVLDPFSGFPALKKLTLVCCNLHIDGTNTLNVHAPQLSELTIYYYSQYVNRCELNTPNLEYFECRGSNFPRLQTCDPDGLSVLETVVIDYNGFCRENQRRKTFDDLMMLFSSLHNAKSLVVYSSVVQLLSYFGDELGNRCSPFQKLKCLKVDFSHFYYQKLFEGGCVSLSELLRLVPGVKGYLLQKSQDATCTMVYPDGDPNEESTCSSSHASKRCKCVQRNAIKLVGK</sequence>
<name>A0A251TPN5_HELAN</name>
<protein>
    <submittedName>
        <fullName evidence="3">Putative leucine-rich repeat domain, L domain-like protein</fullName>
    </submittedName>
</protein>
<keyword evidence="4" id="KW-1185">Reference proteome</keyword>
<dbReference type="Gene3D" id="3.80.10.10">
    <property type="entry name" value="Ribonuclease Inhibitor"/>
    <property type="match status" value="1"/>
</dbReference>
<dbReference type="PANTHER" id="PTHR32212:SF260">
    <property type="entry name" value="LEUCINE-RICH REPEAT DOMAIN SUPERFAMILY, F-BOX-LIKE DOMAIN SUPERFAMILY"/>
    <property type="match status" value="1"/>
</dbReference>
<dbReference type="Gramene" id="mRNA:HanXRQr2_Chr10g0459391">
    <property type="protein sequence ID" value="CDS:HanXRQr2_Chr10g0459391.1"/>
    <property type="gene ID" value="HanXRQr2_Chr10g0459391"/>
</dbReference>
<evidence type="ECO:0000313" key="4">
    <source>
        <dbReference type="Proteomes" id="UP000215914"/>
    </source>
</evidence>
<dbReference type="InParanoid" id="A0A251TPN5"/>
<dbReference type="PANTHER" id="PTHR32212">
    <property type="entry name" value="CYCLIN-LIKE F-BOX"/>
    <property type="match status" value="1"/>
</dbReference>
<dbReference type="EMBL" id="CM007899">
    <property type="protein sequence ID" value="OTG12739.1"/>
    <property type="molecule type" value="Genomic_DNA"/>
</dbReference>
<dbReference type="SUPFAM" id="SSF52058">
    <property type="entry name" value="L domain-like"/>
    <property type="match status" value="1"/>
</dbReference>
<organism evidence="3 4">
    <name type="scientific">Helianthus annuus</name>
    <name type="common">Common sunflower</name>
    <dbReference type="NCBI Taxonomy" id="4232"/>
    <lineage>
        <taxon>Eukaryota</taxon>
        <taxon>Viridiplantae</taxon>
        <taxon>Streptophyta</taxon>
        <taxon>Embryophyta</taxon>
        <taxon>Tracheophyta</taxon>
        <taxon>Spermatophyta</taxon>
        <taxon>Magnoliopsida</taxon>
        <taxon>eudicotyledons</taxon>
        <taxon>Gunneridae</taxon>
        <taxon>Pentapetalae</taxon>
        <taxon>asterids</taxon>
        <taxon>campanulids</taxon>
        <taxon>Asterales</taxon>
        <taxon>Asteraceae</taxon>
        <taxon>Asteroideae</taxon>
        <taxon>Heliantheae alliance</taxon>
        <taxon>Heliantheae</taxon>
        <taxon>Helianthus</taxon>
    </lineage>
</organism>
<evidence type="ECO:0000313" key="2">
    <source>
        <dbReference type="EMBL" id="KAF5788020.1"/>
    </source>
</evidence>
<reference evidence="2" key="3">
    <citation type="submission" date="2020-06" db="EMBL/GenBank/DDBJ databases">
        <title>Helianthus annuus Genome sequencing and assembly Release 2.</title>
        <authorList>
            <person name="Gouzy J."/>
            <person name="Langlade N."/>
            <person name="Munos S."/>
        </authorList>
    </citation>
    <scope>NUCLEOTIDE SEQUENCE</scope>
    <source>
        <tissue evidence="2">Leaves</tissue>
    </source>
</reference>
<dbReference type="Proteomes" id="UP000215914">
    <property type="component" value="Chromosome 10"/>
</dbReference>
<dbReference type="InterPro" id="IPR032675">
    <property type="entry name" value="LRR_dom_sf"/>
</dbReference>
<evidence type="ECO:0000313" key="3">
    <source>
        <dbReference type="EMBL" id="OTG12739.1"/>
    </source>
</evidence>
<dbReference type="InterPro" id="IPR001810">
    <property type="entry name" value="F-box_dom"/>
</dbReference>
<dbReference type="AlphaFoldDB" id="A0A251TPN5"/>
<evidence type="ECO:0000259" key="1">
    <source>
        <dbReference type="Pfam" id="PF00646"/>
    </source>
</evidence>
<dbReference type="EMBL" id="MNCJ02000325">
    <property type="protein sequence ID" value="KAF5788020.1"/>
    <property type="molecule type" value="Genomic_DNA"/>
</dbReference>
<reference evidence="2 4" key="1">
    <citation type="journal article" date="2017" name="Nature">
        <title>The sunflower genome provides insights into oil metabolism, flowering and Asterid evolution.</title>
        <authorList>
            <person name="Badouin H."/>
            <person name="Gouzy J."/>
            <person name="Grassa C.J."/>
            <person name="Murat F."/>
            <person name="Staton S.E."/>
            <person name="Cottret L."/>
            <person name="Lelandais-Briere C."/>
            <person name="Owens G.L."/>
            <person name="Carrere S."/>
            <person name="Mayjonade B."/>
            <person name="Legrand L."/>
            <person name="Gill N."/>
            <person name="Kane N.C."/>
            <person name="Bowers J.E."/>
            <person name="Hubner S."/>
            <person name="Bellec A."/>
            <person name="Berard A."/>
            <person name="Berges H."/>
            <person name="Blanchet N."/>
            <person name="Boniface M.C."/>
            <person name="Brunel D."/>
            <person name="Catrice O."/>
            <person name="Chaidir N."/>
            <person name="Claudel C."/>
            <person name="Donnadieu C."/>
            <person name="Faraut T."/>
            <person name="Fievet G."/>
            <person name="Helmstetter N."/>
            <person name="King M."/>
            <person name="Knapp S.J."/>
            <person name="Lai Z."/>
            <person name="Le Paslier M.C."/>
            <person name="Lippi Y."/>
            <person name="Lorenzon L."/>
            <person name="Mandel J.R."/>
            <person name="Marage G."/>
            <person name="Marchand G."/>
            <person name="Marquand E."/>
            <person name="Bret-Mestries E."/>
            <person name="Morien E."/>
            <person name="Nambeesan S."/>
            <person name="Nguyen T."/>
            <person name="Pegot-Espagnet P."/>
            <person name="Pouilly N."/>
            <person name="Raftis F."/>
            <person name="Sallet E."/>
            <person name="Schiex T."/>
            <person name="Thomas J."/>
            <person name="Vandecasteele C."/>
            <person name="Vares D."/>
            <person name="Vear F."/>
            <person name="Vautrin S."/>
            <person name="Crespi M."/>
            <person name="Mangin B."/>
            <person name="Burke J.M."/>
            <person name="Salse J."/>
            <person name="Munos S."/>
            <person name="Vincourt P."/>
            <person name="Rieseberg L.H."/>
            <person name="Langlade N.B."/>
        </authorList>
    </citation>
    <scope>NUCLEOTIDE SEQUENCE [LARGE SCALE GENOMIC DNA]</scope>
    <source>
        <strain evidence="4">cv. SF193</strain>
        <tissue evidence="2">Leaves</tissue>
    </source>
</reference>
<accession>A0A251TPN5</accession>
<reference evidence="3" key="2">
    <citation type="submission" date="2017-02" db="EMBL/GenBank/DDBJ databases">
        <title>Sunflower complete genome.</title>
        <authorList>
            <person name="Langlade N."/>
            <person name="Munos S."/>
        </authorList>
    </citation>
    <scope>NUCLEOTIDE SEQUENCE [LARGE SCALE GENOMIC DNA]</scope>
    <source>
        <tissue evidence="3">Leaves</tissue>
    </source>
</reference>
<dbReference type="Pfam" id="PF00646">
    <property type="entry name" value="F-box"/>
    <property type="match status" value="1"/>
</dbReference>
<dbReference type="OMA" id="HASKRCK"/>
<proteinExistence type="predicted"/>